<feature type="transmembrane region" description="Helical" evidence="1">
    <location>
        <begin position="21"/>
        <end position="38"/>
    </location>
</feature>
<comment type="caution">
    <text evidence="2">The sequence shown here is derived from an EMBL/GenBank/DDBJ whole genome shotgun (WGS) entry which is preliminary data.</text>
</comment>
<evidence type="ECO:0000313" key="2">
    <source>
        <dbReference type="EMBL" id="CCQ53787.1"/>
    </source>
</evidence>
<name>T2ILY4_CROWT</name>
<keyword evidence="1" id="KW-0812">Transmembrane</keyword>
<organism evidence="2 3">
    <name type="scientific">Crocosphaera watsonii WH 0005</name>
    <dbReference type="NCBI Taxonomy" id="423472"/>
    <lineage>
        <taxon>Bacteria</taxon>
        <taxon>Bacillati</taxon>
        <taxon>Cyanobacteriota</taxon>
        <taxon>Cyanophyceae</taxon>
        <taxon>Oscillatoriophycideae</taxon>
        <taxon>Chroococcales</taxon>
        <taxon>Aphanothecaceae</taxon>
        <taxon>Crocosphaera</taxon>
    </lineage>
</organism>
<reference evidence="2 3" key="1">
    <citation type="submission" date="2013-01" db="EMBL/GenBank/DDBJ databases">
        <authorList>
            <person name="Bench S."/>
        </authorList>
    </citation>
    <scope>NUCLEOTIDE SEQUENCE [LARGE SCALE GENOMIC DNA]</scope>
    <source>
        <strain evidence="2 3">WH 0005</strain>
    </source>
</reference>
<proteinExistence type="predicted"/>
<protein>
    <submittedName>
        <fullName evidence="2">Uncharacterized protein</fullName>
    </submittedName>
</protein>
<keyword evidence="1" id="KW-1133">Transmembrane helix</keyword>
<sequence length="44" mass="5443">MFRQATSNYNFVSNRGLKHRYFLVIYFLIYFCIKSIYLKVNANW</sequence>
<reference evidence="2 3" key="2">
    <citation type="submission" date="2013-09" db="EMBL/GenBank/DDBJ databases">
        <title>Whole genome comparison of six Crocosphaera watsonii strains with differing phenotypes.</title>
        <authorList>
            <person name="Bench S.R."/>
            <person name="Heller P."/>
            <person name="Frank I."/>
            <person name="Arciniega M."/>
            <person name="Shilova I.N."/>
            <person name="Zehr J.P."/>
        </authorList>
    </citation>
    <scope>NUCLEOTIDE SEQUENCE [LARGE SCALE GENOMIC DNA]</scope>
    <source>
        <strain evidence="2 3">WH 0005</strain>
    </source>
</reference>
<dbReference type="Proteomes" id="UP000017981">
    <property type="component" value="Unassembled WGS sequence"/>
</dbReference>
<evidence type="ECO:0000256" key="1">
    <source>
        <dbReference type="SAM" id="Phobius"/>
    </source>
</evidence>
<accession>T2ILY4</accession>
<keyword evidence="1" id="KW-0472">Membrane</keyword>
<dbReference type="EMBL" id="CAQL01000036">
    <property type="protein sequence ID" value="CCQ53787.1"/>
    <property type="molecule type" value="Genomic_DNA"/>
</dbReference>
<dbReference type="AlphaFoldDB" id="T2ILY4"/>
<evidence type="ECO:0000313" key="3">
    <source>
        <dbReference type="Proteomes" id="UP000017981"/>
    </source>
</evidence>
<gene>
    <name evidence="2" type="ORF">CWATWH0005_4281</name>
</gene>